<dbReference type="EMBL" id="WACR01000005">
    <property type="protein sequence ID" value="KAB1064459.1"/>
    <property type="molecule type" value="Genomic_DNA"/>
</dbReference>
<keyword evidence="3" id="KW-1003">Cell membrane</keyword>
<feature type="transmembrane region" description="Helical" evidence="7">
    <location>
        <begin position="146"/>
        <end position="167"/>
    </location>
</feature>
<feature type="transmembrane region" description="Helical" evidence="7">
    <location>
        <begin position="179"/>
        <end position="198"/>
    </location>
</feature>
<comment type="subcellular location">
    <subcellularLocation>
        <location evidence="1 7">Cell membrane</location>
        <topology evidence="1 7">Multi-pass membrane protein</topology>
    </subcellularLocation>
</comment>
<dbReference type="PANTHER" id="PTHR33508">
    <property type="entry name" value="UPF0056 MEMBRANE PROTEIN YHCE"/>
    <property type="match status" value="1"/>
</dbReference>
<name>A0A6N6M4P7_9FLAO</name>
<dbReference type="PANTHER" id="PTHR33508:SF1">
    <property type="entry name" value="UPF0056 MEMBRANE PROTEIN YHCE"/>
    <property type="match status" value="1"/>
</dbReference>
<dbReference type="AlphaFoldDB" id="A0A6N6M4P7"/>
<dbReference type="InterPro" id="IPR002771">
    <property type="entry name" value="Multi_antbiot-R_MarC"/>
</dbReference>
<comment type="caution">
    <text evidence="7">Lacks conserved residue(s) required for the propagation of feature annotation.</text>
</comment>
<evidence type="ECO:0000256" key="6">
    <source>
        <dbReference type="ARBA" id="ARBA00023136"/>
    </source>
</evidence>
<dbReference type="OrthoDB" id="21094at2"/>
<comment type="caution">
    <text evidence="8">The sequence shown here is derived from an EMBL/GenBank/DDBJ whole genome shotgun (WGS) entry which is preliminary data.</text>
</comment>
<dbReference type="NCBIfam" id="TIGR00427">
    <property type="entry name" value="NAAT family transporter"/>
    <property type="match status" value="1"/>
</dbReference>
<sequence>MNETLSFGLMAFTSFFTLLNPLGTMPVFLTMTANLSPEERTKTARKAIITAIITLIAFSFSGKVLFEFFGISIHAFRVVGGIIFFLMGQDMLQARLASTKINEEDIKSYVNDISITPLAIPMIAGPGSITNGIILMQDAHSVTLKVTLVIVIIVVLLLTFVILWSSTKLVKFLGETGNLVLMRLMGLIVMVIAVEFLFSGLSPMIREMLDLQ</sequence>
<feature type="transmembrane region" description="Helical" evidence="7">
    <location>
        <begin position="43"/>
        <end position="62"/>
    </location>
</feature>
<dbReference type="GO" id="GO:0005886">
    <property type="term" value="C:plasma membrane"/>
    <property type="evidence" value="ECO:0007669"/>
    <property type="project" value="UniProtKB-SubCell"/>
</dbReference>
<organism evidence="8 9">
    <name type="scientific">Salibacter halophilus</name>
    <dbReference type="NCBI Taxonomy" id="1803916"/>
    <lineage>
        <taxon>Bacteria</taxon>
        <taxon>Pseudomonadati</taxon>
        <taxon>Bacteroidota</taxon>
        <taxon>Flavobacteriia</taxon>
        <taxon>Flavobacteriales</taxon>
        <taxon>Salibacteraceae</taxon>
        <taxon>Salibacter</taxon>
    </lineage>
</organism>
<reference evidence="8 9" key="1">
    <citation type="submission" date="2019-09" db="EMBL/GenBank/DDBJ databases">
        <title>Genomes of Cryomorphaceae.</title>
        <authorList>
            <person name="Bowman J.P."/>
        </authorList>
    </citation>
    <scope>NUCLEOTIDE SEQUENCE [LARGE SCALE GENOMIC DNA]</scope>
    <source>
        <strain evidence="8 9">KCTC 52047</strain>
    </source>
</reference>
<evidence type="ECO:0000256" key="7">
    <source>
        <dbReference type="RuleBase" id="RU362048"/>
    </source>
</evidence>
<keyword evidence="6 7" id="KW-0472">Membrane</keyword>
<evidence type="ECO:0000256" key="5">
    <source>
        <dbReference type="ARBA" id="ARBA00022989"/>
    </source>
</evidence>
<evidence type="ECO:0000256" key="2">
    <source>
        <dbReference type="ARBA" id="ARBA00009784"/>
    </source>
</evidence>
<comment type="similarity">
    <text evidence="2 7">Belongs to the UPF0056 (MarC) family.</text>
</comment>
<evidence type="ECO:0000256" key="3">
    <source>
        <dbReference type="ARBA" id="ARBA00022475"/>
    </source>
</evidence>
<accession>A0A6N6M4P7</accession>
<dbReference type="RefSeq" id="WP_151167651.1">
    <property type="nucleotide sequence ID" value="NZ_WACR01000005.1"/>
</dbReference>
<evidence type="ECO:0000313" key="8">
    <source>
        <dbReference type="EMBL" id="KAB1064459.1"/>
    </source>
</evidence>
<keyword evidence="9" id="KW-1185">Reference proteome</keyword>
<keyword evidence="4 7" id="KW-0812">Transmembrane</keyword>
<dbReference type="Pfam" id="PF01914">
    <property type="entry name" value="MarC"/>
    <property type="match status" value="1"/>
</dbReference>
<feature type="transmembrane region" description="Helical" evidence="7">
    <location>
        <begin position="6"/>
        <end position="31"/>
    </location>
</feature>
<dbReference type="Proteomes" id="UP000435357">
    <property type="component" value="Unassembled WGS sequence"/>
</dbReference>
<feature type="transmembrane region" description="Helical" evidence="7">
    <location>
        <begin position="68"/>
        <end position="87"/>
    </location>
</feature>
<evidence type="ECO:0000256" key="1">
    <source>
        <dbReference type="ARBA" id="ARBA00004651"/>
    </source>
</evidence>
<protein>
    <recommendedName>
        <fullName evidence="7">UPF0056 membrane protein</fullName>
    </recommendedName>
</protein>
<keyword evidence="5 7" id="KW-1133">Transmembrane helix</keyword>
<gene>
    <name evidence="8" type="ORF">F3059_07105</name>
</gene>
<evidence type="ECO:0000313" key="9">
    <source>
        <dbReference type="Proteomes" id="UP000435357"/>
    </source>
</evidence>
<evidence type="ECO:0000256" key="4">
    <source>
        <dbReference type="ARBA" id="ARBA00022692"/>
    </source>
</evidence>
<proteinExistence type="inferred from homology"/>